<keyword evidence="5" id="KW-0949">S-adenosyl-L-methionine</keyword>
<evidence type="ECO:0000256" key="3">
    <source>
        <dbReference type="ARBA" id="ARBA00022603"/>
    </source>
</evidence>
<dbReference type="GO" id="GO:0032259">
    <property type="term" value="P:methylation"/>
    <property type="evidence" value="ECO:0007669"/>
    <property type="project" value="UniProtKB-KW"/>
</dbReference>
<reference evidence="9" key="1">
    <citation type="submission" date="2019-11" db="EMBL/GenBank/DDBJ databases">
        <title>Microbial mats filling the niche in hypersaline microbial mats.</title>
        <authorList>
            <person name="Wong H.L."/>
            <person name="Macleod F.I."/>
            <person name="White R.A. III"/>
            <person name="Burns B.P."/>
        </authorList>
    </citation>
    <scope>NUCLEOTIDE SEQUENCE</scope>
    <source>
        <strain evidence="9">Rbin_158</strain>
    </source>
</reference>
<protein>
    <recommendedName>
        <fullName evidence="2">site-specific DNA-methyltransferase (adenine-specific)</fullName>
        <ecNumber evidence="2">2.1.1.72</ecNumber>
    </recommendedName>
</protein>
<feature type="binding site" evidence="7">
    <location>
        <position position="34"/>
    </location>
    <ligand>
        <name>S-adenosyl-L-methionine</name>
        <dbReference type="ChEBI" id="CHEBI:59789"/>
    </ligand>
</feature>
<dbReference type="Gene3D" id="3.40.50.150">
    <property type="entry name" value="Vaccinia Virus protein VP39"/>
    <property type="match status" value="1"/>
</dbReference>
<dbReference type="InterPro" id="IPR029063">
    <property type="entry name" value="SAM-dependent_MTases_sf"/>
</dbReference>
<sequence>MTPSLDPNANSLAESQAPPIPRNAKPFLKWAGGKQQLLAQYESYFPIDFRRYIEPFVGGGAVFFHLWNTHRLHDQVFLFDHNDDLINTYKVVRDNVDALIRLLASHNAKHRREYYYAIRNLDRQHKYLDEVERAARTIYLNKTCYNGLYRVNSKGQFNVPMGSYNKPAILQKNVLKAASMALQGVCLEAKDFQTVVDLAQPEDFFYFDPPYAPLSKTSSFTSYTAGNFGDEDQQSLADVFRQLSQKGCFCMLSNSDTPSILPLYQDFRIETVQASRAINSNSRGRGSINEIVILNY</sequence>
<evidence type="ECO:0000313" key="10">
    <source>
        <dbReference type="Proteomes" id="UP000649604"/>
    </source>
</evidence>
<dbReference type="GO" id="GO:0009307">
    <property type="term" value="P:DNA restriction-modification system"/>
    <property type="evidence" value="ECO:0007669"/>
    <property type="project" value="InterPro"/>
</dbReference>
<evidence type="ECO:0000256" key="7">
    <source>
        <dbReference type="PIRSR" id="PIRSR000398-1"/>
    </source>
</evidence>
<evidence type="ECO:0000313" key="9">
    <source>
        <dbReference type="EMBL" id="MBD3324130.1"/>
    </source>
</evidence>
<organism evidence="9 10">
    <name type="scientific">candidate division KSB3 bacterium</name>
    <dbReference type="NCBI Taxonomy" id="2044937"/>
    <lineage>
        <taxon>Bacteria</taxon>
        <taxon>candidate division KSB3</taxon>
    </lineage>
</organism>
<feature type="binding site" evidence="7">
    <location>
        <position position="208"/>
    </location>
    <ligand>
        <name>S-adenosyl-L-methionine</name>
        <dbReference type="ChEBI" id="CHEBI:59789"/>
    </ligand>
</feature>
<dbReference type="InterPro" id="IPR012263">
    <property type="entry name" value="M_m6A_EcoRV"/>
</dbReference>
<evidence type="ECO:0000256" key="2">
    <source>
        <dbReference type="ARBA" id="ARBA00011900"/>
    </source>
</evidence>
<dbReference type="GO" id="GO:0006298">
    <property type="term" value="P:mismatch repair"/>
    <property type="evidence" value="ECO:0007669"/>
    <property type="project" value="TreeGrafter"/>
</dbReference>
<keyword evidence="3 9" id="KW-0489">Methyltransferase</keyword>
<comment type="caution">
    <text evidence="9">The sequence shown here is derived from an EMBL/GenBank/DDBJ whole genome shotgun (WGS) entry which is preliminary data.</text>
</comment>
<keyword evidence="4 9" id="KW-0808">Transferase</keyword>
<feature type="binding site" evidence="7">
    <location>
        <position position="80"/>
    </location>
    <ligand>
        <name>S-adenosyl-L-methionine</name>
        <dbReference type="ChEBI" id="CHEBI:59789"/>
    </ligand>
</feature>
<dbReference type="GO" id="GO:0009007">
    <property type="term" value="F:site-specific DNA-methyltransferase (adenine-specific) activity"/>
    <property type="evidence" value="ECO:0007669"/>
    <property type="project" value="UniProtKB-EC"/>
</dbReference>
<dbReference type="GO" id="GO:0043565">
    <property type="term" value="F:sequence-specific DNA binding"/>
    <property type="evidence" value="ECO:0007669"/>
    <property type="project" value="TreeGrafter"/>
</dbReference>
<feature type="region of interest" description="Disordered" evidence="8">
    <location>
        <begin position="1"/>
        <end position="20"/>
    </location>
</feature>
<proteinExistence type="inferred from homology"/>
<name>A0A9D5JU48_9BACT</name>
<evidence type="ECO:0000256" key="5">
    <source>
        <dbReference type="ARBA" id="ARBA00022691"/>
    </source>
</evidence>
<dbReference type="AlphaFoldDB" id="A0A9D5JU48"/>
<dbReference type="GO" id="GO:1904047">
    <property type="term" value="F:S-adenosyl-L-methionine binding"/>
    <property type="evidence" value="ECO:0007669"/>
    <property type="project" value="TreeGrafter"/>
</dbReference>
<evidence type="ECO:0000256" key="6">
    <source>
        <dbReference type="ARBA" id="ARBA00047942"/>
    </source>
</evidence>
<comment type="similarity">
    <text evidence="1">Belongs to the N(4)/N(6)-methyltransferase family.</text>
</comment>
<dbReference type="PRINTS" id="PR00505">
    <property type="entry name" value="D12N6MTFRASE"/>
</dbReference>
<dbReference type="EC" id="2.1.1.72" evidence="2"/>
<dbReference type="NCBIfam" id="TIGR00571">
    <property type="entry name" value="dam"/>
    <property type="match status" value="1"/>
</dbReference>
<comment type="catalytic activity">
    <reaction evidence="6">
        <text>a 2'-deoxyadenosine in DNA + S-adenosyl-L-methionine = an N(6)-methyl-2'-deoxyadenosine in DNA + S-adenosyl-L-homocysteine + H(+)</text>
        <dbReference type="Rhea" id="RHEA:15197"/>
        <dbReference type="Rhea" id="RHEA-COMP:12418"/>
        <dbReference type="Rhea" id="RHEA-COMP:12419"/>
        <dbReference type="ChEBI" id="CHEBI:15378"/>
        <dbReference type="ChEBI" id="CHEBI:57856"/>
        <dbReference type="ChEBI" id="CHEBI:59789"/>
        <dbReference type="ChEBI" id="CHEBI:90615"/>
        <dbReference type="ChEBI" id="CHEBI:90616"/>
        <dbReference type="EC" id="2.1.1.72"/>
    </reaction>
</comment>
<dbReference type="InterPro" id="IPR012327">
    <property type="entry name" value="MeTrfase_D12"/>
</dbReference>
<dbReference type="SUPFAM" id="SSF53335">
    <property type="entry name" value="S-adenosyl-L-methionine-dependent methyltransferases"/>
    <property type="match status" value="1"/>
</dbReference>
<dbReference type="Gene3D" id="1.10.1020.10">
    <property type="entry name" value="Adenine-specific Methyltransferase, Domain 2"/>
    <property type="match status" value="1"/>
</dbReference>
<gene>
    <name evidence="9" type="ORF">GF339_06070</name>
</gene>
<evidence type="ECO:0000256" key="4">
    <source>
        <dbReference type="ARBA" id="ARBA00022679"/>
    </source>
</evidence>
<dbReference type="PANTHER" id="PTHR30481">
    <property type="entry name" value="DNA ADENINE METHYLASE"/>
    <property type="match status" value="1"/>
</dbReference>
<dbReference type="InterPro" id="IPR023095">
    <property type="entry name" value="Ade_MeTrfase_dom_2"/>
</dbReference>
<evidence type="ECO:0000256" key="8">
    <source>
        <dbReference type="SAM" id="MobiDB-lite"/>
    </source>
</evidence>
<feature type="binding site" evidence="7">
    <location>
        <position position="30"/>
    </location>
    <ligand>
        <name>S-adenosyl-L-methionine</name>
        <dbReference type="ChEBI" id="CHEBI:59789"/>
    </ligand>
</feature>
<accession>A0A9D5JU48</accession>
<feature type="compositionally biased region" description="Polar residues" evidence="8">
    <location>
        <begin position="1"/>
        <end position="14"/>
    </location>
</feature>
<dbReference type="PANTHER" id="PTHR30481:SF3">
    <property type="entry name" value="DNA ADENINE METHYLASE"/>
    <property type="match status" value="1"/>
</dbReference>
<dbReference type="Proteomes" id="UP000649604">
    <property type="component" value="Unassembled WGS sequence"/>
</dbReference>
<dbReference type="EMBL" id="WJJP01000190">
    <property type="protein sequence ID" value="MBD3324130.1"/>
    <property type="molecule type" value="Genomic_DNA"/>
</dbReference>
<dbReference type="PIRSF" id="PIRSF000398">
    <property type="entry name" value="M_m6A_EcoRV"/>
    <property type="match status" value="1"/>
</dbReference>
<dbReference type="Pfam" id="PF02086">
    <property type="entry name" value="MethyltransfD12"/>
    <property type="match status" value="1"/>
</dbReference>
<evidence type="ECO:0000256" key="1">
    <source>
        <dbReference type="ARBA" id="ARBA00006594"/>
    </source>
</evidence>